<evidence type="ECO:0000313" key="1">
    <source>
        <dbReference type="EMBL" id="GHH27071.1"/>
    </source>
</evidence>
<accession>A0ABQ3LWK3</accession>
<protein>
    <submittedName>
        <fullName evidence="1">Transposase</fullName>
    </submittedName>
</protein>
<evidence type="ECO:0000313" key="2">
    <source>
        <dbReference type="Proteomes" id="UP000652430"/>
    </source>
</evidence>
<name>A0ABQ3LWK3_9SPHN</name>
<dbReference type="SUPFAM" id="SSF48295">
    <property type="entry name" value="TrpR-like"/>
    <property type="match status" value="1"/>
</dbReference>
<keyword evidence="2" id="KW-1185">Reference proteome</keyword>
<organism evidence="1 2">
    <name type="scientific">Sphingomonas glacialis</name>
    <dbReference type="NCBI Taxonomy" id="658225"/>
    <lineage>
        <taxon>Bacteria</taxon>
        <taxon>Pseudomonadati</taxon>
        <taxon>Pseudomonadota</taxon>
        <taxon>Alphaproteobacteria</taxon>
        <taxon>Sphingomonadales</taxon>
        <taxon>Sphingomonadaceae</taxon>
        <taxon>Sphingomonas</taxon>
    </lineage>
</organism>
<reference evidence="2" key="1">
    <citation type="journal article" date="2019" name="Int. J. Syst. Evol. Microbiol.">
        <title>The Global Catalogue of Microorganisms (GCM) 10K type strain sequencing project: providing services to taxonomists for standard genome sequencing and annotation.</title>
        <authorList>
            <consortium name="The Broad Institute Genomics Platform"/>
            <consortium name="The Broad Institute Genome Sequencing Center for Infectious Disease"/>
            <person name="Wu L."/>
            <person name="Ma J."/>
        </authorList>
    </citation>
    <scope>NUCLEOTIDE SEQUENCE [LARGE SCALE GENOMIC DNA]</scope>
    <source>
        <strain evidence="2">CGMCC 1.8957</strain>
    </source>
</reference>
<proteinExistence type="predicted"/>
<gene>
    <name evidence="1" type="ORF">GCM10008023_42270</name>
</gene>
<comment type="caution">
    <text evidence="1">The sequence shown here is derived from an EMBL/GenBank/DDBJ whole genome shotgun (WGS) entry which is preliminary data.</text>
</comment>
<dbReference type="EMBL" id="BNAQ01000030">
    <property type="protein sequence ID" value="GHH27071.1"/>
    <property type="molecule type" value="Genomic_DNA"/>
</dbReference>
<sequence>MAAVKGEKTLAVLAQQFDVHPNQITTWRGQLLEGAAGVFGSEGHSEPTEPAIDVKTLHAKIGELTLVNDFLSGALSKAGLLPSAKR</sequence>
<dbReference type="InterPro" id="IPR010921">
    <property type="entry name" value="Trp_repressor/repl_initiator"/>
</dbReference>
<dbReference type="Proteomes" id="UP000652430">
    <property type="component" value="Unassembled WGS sequence"/>
</dbReference>